<protein>
    <submittedName>
        <fullName evidence="4">Host specificity protein</fullName>
    </submittedName>
</protein>
<feature type="domain" description="Rcc01698-like C-terminal" evidence="3">
    <location>
        <begin position="1059"/>
        <end position="1158"/>
    </location>
</feature>
<dbReference type="EMBL" id="QDDR01000001">
    <property type="protein sequence ID" value="PVE49086.1"/>
    <property type="molecule type" value="Genomic_DNA"/>
</dbReference>
<evidence type="ECO:0000259" key="3">
    <source>
        <dbReference type="Pfam" id="PF23666"/>
    </source>
</evidence>
<keyword evidence="5" id="KW-1185">Reference proteome</keyword>
<name>A0A2T7UWY1_9RHOB</name>
<dbReference type="InterPro" id="IPR056490">
    <property type="entry name" value="Rcc01698_C"/>
</dbReference>
<dbReference type="Proteomes" id="UP000244810">
    <property type="component" value="Unassembled WGS sequence"/>
</dbReference>
<dbReference type="Pfam" id="PF13550">
    <property type="entry name" value="Phage-tail_3"/>
    <property type="match status" value="1"/>
</dbReference>
<evidence type="ECO:0000313" key="5">
    <source>
        <dbReference type="Proteomes" id="UP000244810"/>
    </source>
</evidence>
<dbReference type="Gene3D" id="3.20.20.80">
    <property type="entry name" value="Glycosidases"/>
    <property type="match status" value="1"/>
</dbReference>
<feature type="domain" description="GTA TIM-barrel-like" evidence="1">
    <location>
        <begin position="453"/>
        <end position="749"/>
    </location>
</feature>
<dbReference type="Pfam" id="PF23666">
    <property type="entry name" value="Rcc01698_C"/>
    <property type="match status" value="1"/>
</dbReference>
<dbReference type="InterPro" id="IPR025195">
    <property type="entry name" value="GTA_TIM_dom"/>
</dbReference>
<dbReference type="CDD" id="cd19607">
    <property type="entry name" value="GTA_TIM-barrel-like"/>
    <property type="match status" value="1"/>
</dbReference>
<evidence type="ECO:0000313" key="4">
    <source>
        <dbReference type="EMBL" id="PVE49086.1"/>
    </source>
</evidence>
<reference evidence="4 5" key="1">
    <citation type="journal article" date="2011" name="Syst. Appl. Microbiol.">
        <title>Defluviimonas denitrificans gen. nov., sp. nov., and Pararhodobacter aggregans gen. nov., sp. nov., non-phototrophic Rhodobacteraceae from the biofilter of a marine aquaculture.</title>
        <authorList>
            <person name="Foesel B.U."/>
            <person name="Drake H.L."/>
            <person name="Schramm A."/>
        </authorList>
    </citation>
    <scope>NUCLEOTIDE SEQUENCE [LARGE SCALE GENOMIC DNA]</scope>
    <source>
        <strain evidence="4 5">D1-19</strain>
    </source>
</reference>
<accession>A0A2T7UWY1</accession>
<evidence type="ECO:0000259" key="1">
    <source>
        <dbReference type="Pfam" id="PF13547"/>
    </source>
</evidence>
<dbReference type="Pfam" id="PF13547">
    <property type="entry name" value="GTA_TIM"/>
    <property type="match status" value="1"/>
</dbReference>
<evidence type="ECO:0000259" key="2">
    <source>
        <dbReference type="Pfam" id="PF13550"/>
    </source>
</evidence>
<gene>
    <name evidence="4" type="ORF">DDE23_01380</name>
</gene>
<dbReference type="OrthoDB" id="8445115at2"/>
<organism evidence="4 5">
    <name type="scientific">Pararhodobacter aggregans</name>
    <dbReference type="NCBI Taxonomy" id="404875"/>
    <lineage>
        <taxon>Bacteria</taxon>
        <taxon>Pseudomonadati</taxon>
        <taxon>Pseudomonadota</taxon>
        <taxon>Alphaproteobacteria</taxon>
        <taxon>Rhodobacterales</taxon>
        <taxon>Paracoccaceae</taxon>
        <taxon>Pararhodobacter</taxon>
    </lineage>
</organism>
<proteinExistence type="predicted"/>
<sequence>MATLLLSAAGAAIGANFGGAVLGLSGLVIGRAIGATVGRLIDQRLLGLGSGSVDTGRIQRLQITGAGEGVALPRVWGRVRTAGHVIWASRFEEIPGRSRRTKGGLGPKVTEQSRYTVSVAIALAEGQITGIGRIWAYGDEIAPGDLNLRLYTGTMDQLPDPKIEAVEGAGMAPAYRGTAYVVIEDLDLGPYGNRLPNLAFEVIRGAEAEGVSTLQQAIEGVAWLPGAGEYALATEKVLLSGNGVPVFAEEFSILEAANDRQANAHSPSGEADFVTALRALENELPNAKSSLLIASWFGNDLRCGACTLRPKVEGHDRTGSNQPWSVAGLDRASAAVVPMLGGKPVYGGTPSDRSILQAIAALNGAGQRVVFYPFILMEQLAGNGLPDPWSEAGDQPALPWRGRITTQKAPGQPGTTDRSAAATAEVAAFFGTATAADFTVTPGSVGYSGPEEWSYRRFILHYAALCAASDGVDAFCIGSEMRSLLQIRGAGDSFPAVAAMVDLLHEVRAILGPAVTLTYAADWSEYAGYDAGEGNRYFHLDPLWSDDELNVIGIDNYMPLADWREGEAHADWQAGWRDIYDPDYLKANIAGGEGFDWYYASQPERDAQVRTPITDEGESEPWIWRVKDLRRWWENAHTERHAGVKQPDSTEWEPRSKPVWFTEYGCAAIDKGANQPNVFLDPKSSESYAPHDSTGVRDDLMQMQYLRAMQAYWTDPANNPASDLYEGRMVDWSRSHAWAWDARPWPWFPARTDLWSDGDNWLRGHWLTGRASAQPLDAVVAEICQRAGIADADVSGLYGVVRGYAVASTATGRAALQPLMLAHGFEAVERDGRLVFRMRTGREPVVLDPGRLVARDSGDLEVSRASEPQTAGRLRLTYIEAEGGFETRSAEAVHPDTPAGDAAETEMPLSLTRGEARTAVKRWLTEARIARDTARFGQPMSSTLAVGDVVTMPQGGGTRHYRIDRMDLTGERAIEAVRIEPGLYRHRDASTDLPAAGAYEAAVPVVPIWMDLPLMRGDEVPHAPHLAVLGLPWPGAVAAYDAPAASGSFVLNTLIGLRASVGQTITPLFSASPGLVQHGAGVQVAFPGSVAPASVSGEELLDGANLAAIGTGAGWELFQYRGATLVEPGVWRLHDLLRGQFGTEPLMPGAWPPGAVVVLMDGAPAQVDLAASARGVARRWRVGPAALAYDDPVYVETTEAFAGNGLRPYAPVHLSATWPGSGDLDLAWIRRTRLGGDGWDAPEVPLSEEAELYHLQVRHLGVIVRETDLSAPGWTYTAAQQAADGITGPFSVEVAQVSASFGPGLYAALEVAG</sequence>
<dbReference type="InterPro" id="IPR032876">
    <property type="entry name" value="J_dom"/>
</dbReference>
<dbReference type="RefSeq" id="WP_107749589.1">
    <property type="nucleotide sequence ID" value="NZ_QBKF01000001.1"/>
</dbReference>
<comment type="caution">
    <text evidence="4">The sequence shown here is derived from an EMBL/GenBank/DDBJ whole genome shotgun (WGS) entry which is preliminary data.</text>
</comment>
<feature type="domain" description="Tip attachment protein J" evidence="2">
    <location>
        <begin position="810"/>
        <end position="966"/>
    </location>
</feature>